<dbReference type="VEuPathDB" id="FungiDB:PV09_01508"/>
<keyword evidence="6" id="KW-0949">S-adenosyl-L-methionine</keyword>
<evidence type="ECO:0000256" key="5">
    <source>
        <dbReference type="ARBA" id="ARBA00022679"/>
    </source>
</evidence>
<dbReference type="InterPro" id="IPR046341">
    <property type="entry name" value="SET_dom_sf"/>
</dbReference>
<feature type="region of interest" description="Disordered" evidence="8">
    <location>
        <begin position="143"/>
        <end position="184"/>
    </location>
</feature>
<feature type="region of interest" description="Disordered" evidence="8">
    <location>
        <begin position="815"/>
        <end position="836"/>
    </location>
</feature>
<evidence type="ECO:0000259" key="11">
    <source>
        <dbReference type="PROSITE" id="PS51215"/>
    </source>
</evidence>
<evidence type="ECO:0008006" key="14">
    <source>
        <dbReference type="Google" id="ProtNLM"/>
    </source>
</evidence>
<feature type="domain" description="AWS" evidence="11">
    <location>
        <begin position="368"/>
        <end position="412"/>
    </location>
</feature>
<evidence type="ECO:0000256" key="2">
    <source>
        <dbReference type="ARBA" id="ARBA00004286"/>
    </source>
</evidence>
<feature type="compositionally biased region" description="Polar residues" evidence="8">
    <location>
        <begin position="80"/>
        <end position="91"/>
    </location>
</feature>
<feature type="region of interest" description="Disordered" evidence="8">
    <location>
        <begin position="1"/>
        <end position="109"/>
    </location>
</feature>
<dbReference type="SMART" id="SM00570">
    <property type="entry name" value="AWS"/>
    <property type="match status" value="1"/>
</dbReference>
<keyword evidence="4" id="KW-0489">Methyltransferase</keyword>
<feature type="domain" description="Post-SET" evidence="10">
    <location>
        <begin position="560"/>
        <end position="576"/>
    </location>
</feature>
<dbReference type="InterPro" id="IPR006560">
    <property type="entry name" value="AWS_dom"/>
</dbReference>
<dbReference type="SMART" id="SM00508">
    <property type="entry name" value="PostSET"/>
    <property type="match status" value="1"/>
</dbReference>
<feature type="domain" description="SET" evidence="9">
    <location>
        <begin position="436"/>
        <end position="552"/>
    </location>
</feature>
<reference evidence="12 13" key="1">
    <citation type="submission" date="2015-01" db="EMBL/GenBank/DDBJ databases">
        <title>The Genome Sequence of Ochroconis gallopava CBS43764.</title>
        <authorList>
            <consortium name="The Broad Institute Genomics Platform"/>
            <person name="Cuomo C."/>
            <person name="de Hoog S."/>
            <person name="Gorbushina A."/>
            <person name="Stielow B."/>
            <person name="Teixiera M."/>
            <person name="Abouelleil A."/>
            <person name="Chapman S.B."/>
            <person name="Priest M."/>
            <person name="Young S.K."/>
            <person name="Wortman J."/>
            <person name="Nusbaum C."/>
            <person name="Birren B."/>
        </authorList>
    </citation>
    <scope>NUCLEOTIDE SEQUENCE [LARGE SCALE GENOMIC DNA]</scope>
    <source>
        <strain evidence="12 13">CBS 43764</strain>
    </source>
</reference>
<feature type="compositionally biased region" description="Basic and acidic residues" evidence="8">
    <location>
        <begin position="653"/>
        <end position="679"/>
    </location>
</feature>
<evidence type="ECO:0000259" key="9">
    <source>
        <dbReference type="PROSITE" id="PS50280"/>
    </source>
</evidence>
<protein>
    <recommendedName>
        <fullName evidence="14">Histone-lysine N-methyltransferase ASH1L</fullName>
    </recommendedName>
</protein>
<dbReference type="PANTHER" id="PTHR22884">
    <property type="entry name" value="SET DOMAIN PROTEINS"/>
    <property type="match status" value="1"/>
</dbReference>
<feature type="compositionally biased region" description="Basic and acidic residues" evidence="8">
    <location>
        <begin position="235"/>
        <end position="251"/>
    </location>
</feature>
<evidence type="ECO:0000313" key="13">
    <source>
        <dbReference type="Proteomes" id="UP000053259"/>
    </source>
</evidence>
<dbReference type="STRING" id="253628.A0A0D2AM69"/>
<name>A0A0D2AM69_9PEZI</name>
<keyword evidence="7" id="KW-0539">Nucleus</keyword>
<dbReference type="AlphaFoldDB" id="A0A0D2AM69"/>
<evidence type="ECO:0000256" key="6">
    <source>
        <dbReference type="ARBA" id="ARBA00022691"/>
    </source>
</evidence>
<dbReference type="InParanoid" id="A0A0D2AM69"/>
<dbReference type="GeneID" id="27309481"/>
<evidence type="ECO:0000313" key="12">
    <source>
        <dbReference type="EMBL" id="KIW07550.1"/>
    </source>
</evidence>
<proteinExistence type="predicted"/>
<feature type="compositionally biased region" description="Polar residues" evidence="8">
    <location>
        <begin position="165"/>
        <end position="182"/>
    </location>
</feature>
<feature type="region of interest" description="Disordered" evidence="8">
    <location>
        <begin position="631"/>
        <end position="787"/>
    </location>
</feature>
<keyword evidence="13" id="KW-1185">Reference proteome</keyword>
<dbReference type="RefSeq" id="XP_016217419.1">
    <property type="nucleotide sequence ID" value="XM_016354407.1"/>
</dbReference>
<feature type="compositionally biased region" description="Polar residues" evidence="8">
    <location>
        <begin position="755"/>
        <end position="771"/>
    </location>
</feature>
<evidence type="ECO:0000256" key="3">
    <source>
        <dbReference type="ARBA" id="ARBA00022454"/>
    </source>
</evidence>
<dbReference type="GO" id="GO:0005694">
    <property type="term" value="C:chromosome"/>
    <property type="evidence" value="ECO:0007669"/>
    <property type="project" value="UniProtKB-SubCell"/>
</dbReference>
<evidence type="ECO:0000259" key="10">
    <source>
        <dbReference type="PROSITE" id="PS50868"/>
    </source>
</evidence>
<feature type="compositionally biased region" description="Basic residues" evidence="8">
    <location>
        <begin position="692"/>
        <end position="701"/>
    </location>
</feature>
<dbReference type="Gene3D" id="2.170.270.10">
    <property type="entry name" value="SET domain"/>
    <property type="match status" value="1"/>
</dbReference>
<feature type="region of interest" description="Disordered" evidence="8">
    <location>
        <begin position="607"/>
        <end position="626"/>
    </location>
</feature>
<dbReference type="Pfam" id="PF00856">
    <property type="entry name" value="SET"/>
    <property type="match status" value="1"/>
</dbReference>
<dbReference type="InterPro" id="IPR050777">
    <property type="entry name" value="SET2_Histone-Lys_MeTrsfase"/>
</dbReference>
<gene>
    <name evidence="12" type="ORF">PV09_01508</name>
</gene>
<sequence>MNRGSSSDSEDSILSHITVVARDSPPPPPAGQFTTSRSSVGASSLQSTPPTSLDGLSGEVDASKRGNGRRLSRSRSSLSTLASETSDNASSSKHKLTRSKEDLNSKASSRAVSGATLVEGNMNGAQIRLRKALDIDMKWDMADEPGEENVGDGSVRRRASRRLHSTTGTNERLGTPGTTKSSLGKRVRDVAGAVKDKASSIAARATQAQASHTPSKRLKRETGGGMFAIIRKSAPKQEKREETAEPEEPPKPSRPPRITKVYQTKGLYAGQTRSFKLTVKEGTSKKKQSQLEAEAIVKENSVLPLPMFGTFKRLTVDDTQFFAPYKLPADVLNPLRKEQNPKDWNKLSKNRFIGDAAATWSTKAWKKLDHSVCLCEDKCDEGCINREMSYECNAQICNRGEDCGNRPFAELAFRYKNKNFMRLREGEKAEANLWGEGIEIIKTEGRGFGVRAMRPFKPNQIIVEYCGEIITQEEADRRMNEDYKDKQDFYLMDFHGGMIIDATRGSICRFVNHSCDPNCRVEKWIVNGEPRMALFAGRDGIMTGEELTYDYNFEVFSKNSTQKCLCGSSNCRGVLGPKSKSQPSKSKQLAGAVKGVIHGVKRKVEKMIHGDNDSASPKKRVKIGPKEGIKKMKKQIRGSAPAVPAVDANAAQSRKEERAQREAKRAAERAAREKADRLLKAAQGDSNNEKGGKHKITRRRSTSATISVSDLPKKSRKTATPKRLSMSPAKRMSSVKSRVNDKLKSAASRSPAPRNISQTPLLKSSTSSASGDQKAMRQSRLSFGPVGMSFNVSPTKLGKGGLDNQEAGQGGERVLAIPKRGSSLKARTGNARSGTAKSLAKGVTKVTTAAKVGLKGDDAIRKTIRTVSGAE</sequence>
<dbReference type="GO" id="GO:0005634">
    <property type="term" value="C:nucleus"/>
    <property type="evidence" value="ECO:0007669"/>
    <property type="project" value="UniProtKB-SubCell"/>
</dbReference>
<dbReference type="SUPFAM" id="SSF82199">
    <property type="entry name" value="SET domain"/>
    <property type="match status" value="1"/>
</dbReference>
<dbReference type="InterPro" id="IPR003616">
    <property type="entry name" value="Post-SET_dom"/>
</dbReference>
<dbReference type="HOGENOM" id="CLU_329607_0_0_1"/>
<dbReference type="GO" id="GO:0042054">
    <property type="term" value="F:histone methyltransferase activity"/>
    <property type="evidence" value="ECO:0007669"/>
    <property type="project" value="InterPro"/>
</dbReference>
<dbReference type="GO" id="GO:0032259">
    <property type="term" value="P:methylation"/>
    <property type="evidence" value="ECO:0007669"/>
    <property type="project" value="UniProtKB-KW"/>
</dbReference>
<dbReference type="EMBL" id="KN847532">
    <property type="protein sequence ID" value="KIW07550.1"/>
    <property type="molecule type" value="Genomic_DNA"/>
</dbReference>
<keyword evidence="5" id="KW-0808">Transferase</keyword>
<accession>A0A0D2AM69</accession>
<evidence type="ECO:0000256" key="7">
    <source>
        <dbReference type="ARBA" id="ARBA00023242"/>
    </source>
</evidence>
<evidence type="ECO:0000256" key="1">
    <source>
        <dbReference type="ARBA" id="ARBA00004123"/>
    </source>
</evidence>
<dbReference type="InterPro" id="IPR001214">
    <property type="entry name" value="SET_dom"/>
</dbReference>
<dbReference type="PROSITE" id="PS50868">
    <property type="entry name" value="POST_SET"/>
    <property type="match status" value="1"/>
</dbReference>
<dbReference type="PROSITE" id="PS51215">
    <property type="entry name" value="AWS"/>
    <property type="match status" value="1"/>
</dbReference>
<evidence type="ECO:0000256" key="4">
    <source>
        <dbReference type="ARBA" id="ARBA00022603"/>
    </source>
</evidence>
<dbReference type="PROSITE" id="PS50280">
    <property type="entry name" value="SET"/>
    <property type="match status" value="1"/>
</dbReference>
<dbReference type="SMART" id="SM00317">
    <property type="entry name" value="SET"/>
    <property type="match status" value="1"/>
</dbReference>
<dbReference type="Proteomes" id="UP000053259">
    <property type="component" value="Unassembled WGS sequence"/>
</dbReference>
<feature type="compositionally biased region" description="Polar residues" evidence="8">
    <location>
        <begin position="32"/>
        <end position="51"/>
    </location>
</feature>
<organism evidence="12 13">
    <name type="scientific">Verruconis gallopava</name>
    <dbReference type="NCBI Taxonomy" id="253628"/>
    <lineage>
        <taxon>Eukaryota</taxon>
        <taxon>Fungi</taxon>
        <taxon>Dikarya</taxon>
        <taxon>Ascomycota</taxon>
        <taxon>Pezizomycotina</taxon>
        <taxon>Dothideomycetes</taxon>
        <taxon>Pleosporomycetidae</taxon>
        <taxon>Venturiales</taxon>
        <taxon>Sympoventuriaceae</taxon>
        <taxon>Verruconis</taxon>
    </lineage>
</organism>
<dbReference type="Pfam" id="PF17907">
    <property type="entry name" value="AWS"/>
    <property type="match status" value="1"/>
</dbReference>
<dbReference type="OrthoDB" id="422362at2759"/>
<keyword evidence="3" id="KW-0158">Chromosome</keyword>
<evidence type="ECO:0000256" key="8">
    <source>
        <dbReference type="SAM" id="MobiDB-lite"/>
    </source>
</evidence>
<feature type="compositionally biased region" description="Low complexity" evidence="8">
    <location>
        <begin position="640"/>
        <end position="652"/>
    </location>
</feature>
<comment type="subcellular location">
    <subcellularLocation>
        <location evidence="2">Chromosome</location>
    </subcellularLocation>
    <subcellularLocation>
        <location evidence="1">Nucleus</location>
    </subcellularLocation>
</comment>
<feature type="region of interest" description="Disordered" evidence="8">
    <location>
        <begin position="202"/>
        <end position="258"/>
    </location>
</feature>